<feature type="domain" description="MPN" evidence="7">
    <location>
        <begin position="1265"/>
        <end position="1394"/>
    </location>
</feature>
<comment type="caution">
    <text evidence="8">The sequence shown here is derived from an EMBL/GenBank/DDBJ whole genome shotgun (WGS) entry which is preliminary data.</text>
</comment>
<sequence length="3008" mass="317348">MALKEYTGEIVPVQSSSPELKPYDGEMVPIGQDKAKPSPLRRLADVPVALAKGVVGAGEAAVGLADLATGGRAGKLLNETTGFDPGATKAFLDEQYSPQQKAAKAEVDQATGFMGKAKAMLENPSTIGEAVVESAPLMLGGGAVAQGLGKATKLGAVARSAIGEGVIGAGSAAEGIRQETPDGTLDAKQTAAAIGTGVGTAAITALSGGAARKLGISDLDTQLATRGGVAEGLANTSAKGRGRRLAEGAITEGVLEEMPQSGLEQGLQNVALDKPIGEGVPEAMAAGMLTGAAMGGPLAAAPATAKGTPPADPAAAQEAPTLALPAPPLSTGTPGAQVSQAEAEQADQVARAEANAAEIYRQRDAFDAARQANRAAAPLPFTTQPAEELAAQRKAAMGIDPTAGPLSAGAAIAVESLVAEEMRLGTASVMADGAERARQAQAERAAWEAANPGIPYEPVQPASQESRPAPAARKEPTGSFGAMNDFADLLGQERQDVAQRRAGIAERQGQRREFDLAEADRRTAESMQREAQARRRAVLDAVLADPETTNPAGRFAATLRREGYRDSTPTADELQTIQRFEDVRAAQPAPLEVEPSAPNELDPAAMGIRERRAPAEKAPVAPPKNLREGLERARAARAAAAAPAAQVAPPAAAPSLNPGEAWAHMDAGQRAALAGRLQGVPPIVSKNVHRADWAKINPALQGKLAEAMAPRAAAPIEGADLGDGWAAFRPESGTVGVPRAEMPQIKAEHRGAMVNFMNARGVQHQEETVPAASLKPTQAEFSREKVARAKAFDGGSRSILVSADNHVLDGHHQWMAARDKGEDVKVIRLDAPIRDLVGLAHDFPSSTTAGGAATAEGGQDGQSPEQQADAGMASQSRAQGSADVGRGAGDLVQRPDGTAGTGEGAAAARAARGGAPAEPAGVAGGGRDAVARAAASVDDLAAMAQDAGWAEIGGRLIRDQSGVASRTKWLPRAEWFRAGMEADPNKLARDIERFAAGAKVPAKSRRTIEGMLDWLDTQRGVFMLDEDASAYDFEAAGLDEFAGPDALTLGDIFAEVAPQDEAAAMRALGFTEEEIQDATGQEAGGRGESSAGQAVTRRAQEAGAVVEGSVPAQAGSNREGREPEGLTSYTNEDIARLEAEQKTRAEAEATAQREADQKAQADSERATFTLTGSDRPADKLAARGQTGLFDQAQEPGAGYTAEEKRRARRDDYTQDLFGNAVPDTPGGAGVGQQSASAENRNLLAAASVPGAVFATVTGARQTGELKTAFPVVDTASKAAHTFAGLRKRTTEHFAVLVLNTKGEPIAYSEMFSGGTSATSVYPDAVAKFVYGTPGASSFWVSHNHPSGSPTPSNADIQITKVLSKAYGQGTGIEMAGHVVIAGGKASLISRDGAIEEQGFAIPAMPRRHTIPVMRRDILRLDTFGDSITSPAAARVTVRVLSGKESGVVFLNAQNAPVAFLPMSQATMVRLRDGKSARALFGAAAKSNASAAMIHLGAQHSRAELEAASQNLHDALSGAGDIRILDAFLDEGERMFSLAESGDISGSRRGVFMSRTEQRGAAPNAVTAESLPTIFAERFPKLAGAIKTMLDRGALGQKGGLVVLESNDEAQIAREFADRTGRSFDDTVQLFAGAGEDINAFYDPESGLTFMVGPNLSAESLPAVVLHEMVHGQQRQELDQKALALIEGRTKEAPALRAFLDRVAERMEAVGEAGNPFEATSYIVEMAAQEGQQSGFSRADGPILAWIEHNIGRKVADMVRDFVATVRAWALAHGVELKAITVDDLVAYAKAGIGKAARGRVVTNEGGTSLSQRQRVSPENLPDAFVANPLGAAAGPDHDAAKAGDREAALRLARKLVTPEVLEHVRKVAPKDAVVVGVASIETTGRNALPETAATLIAQRLGLDLDPAILQANRPRRTTMDGLDRVFGQAEFDGPIEPGKSYVLVDDTLTQGGTFAALASHIEQNGGRVAAVVALTGKQYSSRLKPDSSLIQQLRNTHGDVESSFERATGYGFDGLTASEARYLANFKPADAVRARILAAVEAGDPGLGDGAAGPRFSRRGDTEGLTAPQLGRGTPRGPVRQARPAASITAAWEAPEPSKLFSGRIDKDSLIYTLQNKQIDMKRVVDAITAKIGQIADAWNPYLQEELFHGRSAKGVKDFLTKEMRPLLKRMRESGVGMEEFERFLHARHAKEANDHIAKINPDNPDLQDGGSGMTNGEARDIIAALSPERRQVMDTLAAQVDTINANTRKLLVESGLETAETVKAWEAAYKHYVPLQREDAESGGLGIGQGFSVRGSAAKRRTGSTRAVVDILANIAMQRERTIVRAEKNRVAQALYALSLKAPNPDFWMPINPDEAKAMKPAERQKIASELIALGLDPADAQNFVKEPVERYVNPATGLVAERINPTLRNRDNVLAVRVDGKDRFVFFNQRDERAQRMAGALKNLDADQLGRMLQVSAKVTRWFAAVNTQYNPIFGIVNALRDGQSALLQLSTTSIRGDEAKVLAGAVPAMKGIYAGLRRERAGEVAPGGEWSKLWEDFQENGGQTGFRDQFANSQDRADALRRELDPTAWADGPLAKIFKADGALRVPLGVAQQRAAGLFGWLSDYNDMMENGFRLSAYKAALDRGMSKQQAASIAKNLTVNFNRKGQVASQAGALYAFFNASMQGTARLWQTLNGPLGRKIIGGGLVLGVLQALILAAAGFGDDDPPEFVRERSIVIPLADGKYASIPMPLGYHVIPSFSRITTEWALGGFKDTAKRFGDILGLLADTFNPIGNAGISVQTIAPTAVDPLVALAENRDYTGKPIAQQDFNGLNPTPGHTRAKDTASGLSKAIAYWANLASGGTNYKPGLISPTPDQLDYLIGQITGGVGREYLKGEQTVSSLFSGEELPTHKIPLLGRFYGDTRGQSSEGARYYANLKEIHLHRAEIEGRRKDGGDVAGYLEENPAARLGMAGPLKVEGEVRKLRESKRDALEKGQAARVKMIDARITALMKQFNERVAGLEGGV</sequence>
<dbReference type="GO" id="GO:0008237">
    <property type="term" value="F:metallopeptidase activity"/>
    <property type="evidence" value="ECO:0007669"/>
    <property type="project" value="UniProtKB-KW"/>
</dbReference>
<dbReference type="InterPro" id="IPR029057">
    <property type="entry name" value="PRTase-like"/>
</dbReference>
<feature type="region of interest" description="Disordered" evidence="6">
    <location>
        <begin position="1078"/>
        <end position="1235"/>
    </location>
</feature>
<dbReference type="InterPro" id="IPR040561">
    <property type="entry name" value="LPD38"/>
</dbReference>
<feature type="compositionally biased region" description="Low complexity" evidence="6">
    <location>
        <begin position="904"/>
        <end position="921"/>
    </location>
</feature>
<evidence type="ECO:0000256" key="6">
    <source>
        <dbReference type="SAM" id="MobiDB-lite"/>
    </source>
</evidence>
<gene>
    <name evidence="8" type="ORF">HHL15_01135</name>
</gene>
<feature type="region of interest" description="Disordered" evidence="6">
    <location>
        <begin position="15"/>
        <end position="37"/>
    </location>
</feature>
<feature type="region of interest" description="Disordered" evidence="6">
    <location>
        <begin position="449"/>
        <end position="484"/>
    </location>
</feature>
<keyword evidence="9" id="KW-1185">Reference proteome</keyword>
<dbReference type="PANTHER" id="PTHR30471:SF3">
    <property type="entry name" value="UPF0758 PROTEIN YEES-RELATED"/>
    <property type="match status" value="1"/>
</dbReference>
<feature type="compositionally biased region" description="Low complexity" evidence="6">
    <location>
        <begin position="847"/>
        <end position="857"/>
    </location>
</feature>
<dbReference type="InterPro" id="IPR025657">
    <property type="entry name" value="RadC_JAB"/>
</dbReference>
<dbReference type="SUPFAM" id="SSF53271">
    <property type="entry name" value="PRTase-like"/>
    <property type="match status" value="1"/>
</dbReference>
<reference evidence="8 9" key="1">
    <citation type="submission" date="2020-04" db="EMBL/GenBank/DDBJ databases">
        <title>Zoogloea sp. G-4-1-14 isolated from soil.</title>
        <authorList>
            <person name="Dahal R.H."/>
        </authorList>
    </citation>
    <scope>NUCLEOTIDE SEQUENCE [LARGE SCALE GENOMIC DNA]</scope>
    <source>
        <strain evidence="8 9">G-4-1-14</strain>
    </source>
</reference>
<keyword evidence="3" id="KW-0378">Hydrolase</keyword>
<feature type="compositionally biased region" description="Basic and acidic residues" evidence="6">
    <location>
        <begin position="508"/>
        <end position="532"/>
    </location>
</feature>
<evidence type="ECO:0000256" key="1">
    <source>
        <dbReference type="ARBA" id="ARBA00022670"/>
    </source>
</evidence>
<dbReference type="InterPro" id="IPR001405">
    <property type="entry name" value="UPF0758"/>
</dbReference>
<dbReference type="InterPro" id="IPR037518">
    <property type="entry name" value="MPN"/>
</dbReference>
<dbReference type="Pfam" id="PF18857">
    <property type="entry name" value="LPD38"/>
    <property type="match status" value="1"/>
</dbReference>
<evidence type="ECO:0000256" key="5">
    <source>
        <dbReference type="ARBA" id="ARBA00023049"/>
    </source>
</evidence>
<keyword evidence="5" id="KW-0482">Metalloprotease</keyword>
<keyword evidence="2" id="KW-0479">Metal-binding</keyword>
<feature type="compositionally biased region" description="Basic and acidic residues" evidence="6">
    <location>
        <begin position="1201"/>
        <end position="1212"/>
    </location>
</feature>
<accession>A0A848FWM6</accession>
<keyword evidence="1" id="KW-0645">Protease</keyword>
<evidence type="ECO:0000313" key="8">
    <source>
        <dbReference type="EMBL" id="NML24337.1"/>
    </source>
</evidence>
<dbReference type="Proteomes" id="UP000580043">
    <property type="component" value="Unassembled WGS sequence"/>
</dbReference>
<organism evidence="8 9">
    <name type="scientific">Zoogloea dura</name>
    <dbReference type="NCBI Taxonomy" id="2728840"/>
    <lineage>
        <taxon>Bacteria</taxon>
        <taxon>Pseudomonadati</taxon>
        <taxon>Pseudomonadota</taxon>
        <taxon>Betaproteobacteria</taxon>
        <taxon>Rhodocyclales</taxon>
        <taxon>Zoogloeaceae</taxon>
        <taxon>Zoogloea</taxon>
    </lineage>
</organism>
<feature type="region of interest" description="Disordered" evidence="6">
    <location>
        <begin position="846"/>
        <end position="925"/>
    </location>
</feature>
<proteinExistence type="predicted"/>
<keyword evidence="4" id="KW-0862">Zinc</keyword>
<dbReference type="PANTHER" id="PTHR30471">
    <property type="entry name" value="DNA REPAIR PROTEIN RADC"/>
    <property type="match status" value="1"/>
</dbReference>
<feature type="compositionally biased region" description="Basic and acidic residues" evidence="6">
    <location>
        <begin position="1133"/>
        <end position="1165"/>
    </location>
</feature>
<dbReference type="Gene3D" id="3.40.50.2020">
    <property type="match status" value="1"/>
</dbReference>
<evidence type="ECO:0000256" key="4">
    <source>
        <dbReference type="ARBA" id="ARBA00022833"/>
    </source>
</evidence>
<dbReference type="CDD" id="cd06223">
    <property type="entry name" value="PRTases_typeI"/>
    <property type="match status" value="1"/>
</dbReference>
<evidence type="ECO:0000256" key="3">
    <source>
        <dbReference type="ARBA" id="ARBA00022801"/>
    </source>
</evidence>
<evidence type="ECO:0000313" key="9">
    <source>
        <dbReference type="Proteomes" id="UP000580043"/>
    </source>
</evidence>
<feature type="region of interest" description="Disordered" evidence="6">
    <location>
        <begin position="497"/>
        <end position="532"/>
    </location>
</feature>
<evidence type="ECO:0000259" key="7">
    <source>
        <dbReference type="PROSITE" id="PS50249"/>
    </source>
</evidence>
<feature type="region of interest" description="Disordered" evidence="6">
    <location>
        <begin position="2048"/>
        <end position="2080"/>
    </location>
</feature>
<dbReference type="EMBL" id="JABBGA010000001">
    <property type="protein sequence ID" value="NML24337.1"/>
    <property type="molecule type" value="Genomic_DNA"/>
</dbReference>
<dbReference type="Pfam" id="PF04002">
    <property type="entry name" value="RadC"/>
    <property type="match status" value="1"/>
</dbReference>
<dbReference type="GO" id="GO:0046872">
    <property type="term" value="F:metal ion binding"/>
    <property type="evidence" value="ECO:0007669"/>
    <property type="project" value="UniProtKB-KW"/>
</dbReference>
<dbReference type="RefSeq" id="WP_169143974.1">
    <property type="nucleotide sequence ID" value="NZ_JABBGA010000001.1"/>
</dbReference>
<dbReference type="InterPro" id="IPR020891">
    <property type="entry name" value="UPF0758_CS"/>
</dbReference>
<evidence type="ECO:0000256" key="2">
    <source>
        <dbReference type="ARBA" id="ARBA00022723"/>
    </source>
</evidence>
<dbReference type="Gene3D" id="3.40.140.10">
    <property type="entry name" value="Cytidine Deaminase, domain 2"/>
    <property type="match status" value="1"/>
</dbReference>
<dbReference type="GO" id="GO:0006508">
    <property type="term" value="P:proteolysis"/>
    <property type="evidence" value="ECO:0007669"/>
    <property type="project" value="UniProtKB-KW"/>
</dbReference>
<dbReference type="PROSITE" id="PS01302">
    <property type="entry name" value="UPF0758"/>
    <property type="match status" value="1"/>
</dbReference>
<dbReference type="PROSITE" id="PS50249">
    <property type="entry name" value="MPN"/>
    <property type="match status" value="1"/>
</dbReference>
<dbReference type="InterPro" id="IPR000836">
    <property type="entry name" value="PRTase_dom"/>
</dbReference>
<protein>
    <recommendedName>
        <fullName evidence="7">MPN domain-containing protein</fullName>
    </recommendedName>
</protein>
<name>A0A848FWM6_9RHOO</name>